<organism evidence="8 9">
    <name type="scientific">Roseovarius albus</name>
    <dbReference type="NCBI Taxonomy" id="1247867"/>
    <lineage>
        <taxon>Bacteria</taxon>
        <taxon>Pseudomonadati</taxon>
        <taxon>Pseudomonadota</taxon>
        <taxon>Alphaproteobacteria</taxon>
        <taxon>Rhodobacterales</taxon>
        <taxon>Roseobacteraceae</taxon>
        <taxon>Roseovarius</taxon>
    </lineage>
</organism>
<feature type="transmembrane region" description="Helical" evidence="7">
    <location>
        <begin position="179"/>
        <end position="202"/>
    </location>
</feature>
<comment type="subcellular location">
    <subcellularLocation>
        <location evidence="1">Membrane</location>
        <topology evidence="1">Multi-pass membrane protein</topology>
    </subcellularLocation>
</comment>
<feature type="transmembrane region" description="Helical" evidence="7">
    <location>
        <begin position="273"/>
        <end position="294"/>
    </location>
</feature>
<evidence type="ECO:0000256" key="2">
    <source>
        <dbReference type="ARBA" id="ARBA00022448"/>
    </source>
</evidence>
<evidence type="ECO:0000256" key="7">
    <source>
        <dbReference type="SAM" id="Phobius"/>
    </source>
</evidence>
<evidence type="ECO:0000313" key="9">
    <source>
        <dbReference type="Proteomes" id="UP000193061"/>
    </source>
</evidence>
<proteinExistence type="predicted"/>
<evidence type="ECO:0000256" key="1">
    <source>
        <dbReference type="ARBA" id="ARBA00004141"/>
    </source>
</evidence>
<dbReference type="GO" id="GO:0055085">
    <property type="term" value="P:transmembrane transport"/>
    <property type="evidence" value="ECO:0007669"/>
    <property type="project" value="InterPro"/>
</dbReference>
<evidence type="ECO:0000256" key="5">
    <source>
        <dbReference type="ARBA" id="ARBA00022989"/>
    </source>
</evidence>
<keyword evidence="3" id="KW-1003">Cell membrane</keyword>
<accession>A0A1X6ZCG6</accession>
<dbReference type="PANTHER" id="PTHR36838">
    <property type="entry name" value="AUXIN EFFLUX CARRIER FAMILY PROTEIN"/>
    <property type="match status" value="1"/>
</dbReference>
<evidence type="ECO:0000313" key="8">
    <source>
        <dbReference type="EMBL" id="SLN47231.1"/>
    </source>
</evidence>
<keyword evidence="5 7" id="KW-1133">Transmembrane helix</keyword>
<protein>
    <submittedName>
        <fullName evidence="8">Membrane transport protein</fullName>
    </submittedName>
</protein>
<dbReference type="Proteomes" id="UP000193061">
    <property type="component" value="Unassembled WGS sequence"/>
</dbReference>
<feature type="transmembrane region" description="Helical" evidence="7">
    <location>
        <begin position="152"/>
        <end position="173"/>
    </location>
</feature>
<feature type="transmembrane region" description="Helical" evidence="7">
    <location>
        <begin position="243"/>
        <end position="261"/>
    </location>
</feature>
<feature type="transmembrane region" description="Helical" evidence="7">
    <location>
        <begin position="123"/>
        <end position="143"/>
    </location>
</feature>
<feature type="transmembrane region" description="Helical" evidence="7">
    <location>
        <begin position="93"/>
        <end position="117"/>
    </location>
</feature>
<evidence type="ECO:0000256" key="4">
    <source>
        <dbReference type="ARBA" id="ARBA00022692"/>
    </source>
</evidence>
<dbReference type="Pfam" id="PF03547">
    <property type="entry name" value="Mem_trans"/>
    <property type="match status" value="1"/>
</dbReference>
<keyword evidence="2" id="KW-0813">Transport</keyword>
<gene>
    <name evidence="8" type="ORF">ROA7450_02339</name>
</gene>
<feature type="transmembrane region" description="Helical" evidence="7">
    <location>
        <begin position="214"/>
        <end position="237"/>
    </location>
</feature>
<dbReference type="GO" id="GO:0016020">
    <property type="term" value="C:membrane"/>
    <property type="evidence" value="ECO:0007669"/>
    <property type="project" value="UniProtKB-SubCell"/>
</dbReference>
<dbReference type="InterPro" id="IPR004776">
    <property type="entry name" value="Mem_transp_PIN-like"/>
</dbReference>
<sequence>MEHIFLNVFNIILPILICIGAGYWLAIVKASFDNNVINGLINRIGFPTLVISHLSSTSLDTGTFFNVLAAALMMVAGFGVLGFLALKVLRYPVGAFLGPLMHGNMGSIGLPIVLLAFGDVGMAYAMGFVIVILLSMFTIGIWLPSGTVSLKMLFTSPVIYAAIFAIGLVVMGIELPKPINATFNILGGLAIPLLLLTMGHTLATFKVTDATRALILTAVHLAIAVFVALLVVHVFGFTGVERGVVIVACLMPSSVAGYLFADEYSPEEAPEVAGYILVSTIATFIVLPLALTFWI</sequence>
<keyword evidence="9" id="KW-1185">Reference proteome</keyword>
<feature type="transmembrane region" description="Helical" evidence="7">
    <location>
        <begin position="64"/>
        <end position="86"/>
    </location>
</feature>
<dbReference type="OrthoDB" id="3238001at2"/>
<keyword evidence="4 7" id="KW-0812">Transmembrane</keyword>
<dbReference type="EMBL" id="FWFX01000006">
    <property type="protein sequence ID" value="SLN47231.1"/>
    <property type="molecule type" value="Genomic_DNA"/>
</dbReference>
<keyword evidence="6 7" id="KW-0472">Membrane</keyword>
<feature type="transmembrane region" description="Helical" evidence="7">
    <location>
        <begin position="7"/>
        <end position="26"/>
    </location>
</feature>
<evidence type="ECO:0000256" key="3">
    <source>
        <dbReference type="ARBA" id="ARBA00022475"/>
    </source>
</evidence>
<reference evidence="8 9" key="1">
    <citation type="submission" date="2017-03" db="EMBL/GenBank/DDBJ databases">
        <authorList>
            <person name="Afonso C.L."/>
            <person name="Miller P.J."/>
            <person name="Scott M.A."/>
            <person name="Spackman E."/>
            <person name="Goraichik I."/>
            <person name="Dimitrov K.M."/>
            <person name="Suarez D.L."/>
            <person name="Swayne D.E."/>
        </authorList>
    </citation>
    <scope>NUCLEOTIDE SEQUENCE [LARGE SCALE GENOMIC DNA]</scope>
    <source>
        <strain evidence="8 9">CECT 7450</strain>
    </source>
</reference>
<evidence type="ECO:0000256" key="6">
    <source>
        <dbReference type="ARBA" id="ARBA00023136"/>
    </source>
</evidence>
<name>A0A1X6ZCG6_9RHOB</name>
<dbReference type="PANTHER" id="PTHR36838:SF1">
    <property type="entry name" value="SLR1864 PROTEIN"/>
    <property type="match status" value="1"/>
</dbReference>
<dbReference type="AlphaFoldDB" id="A0A1X6ZCG6"/>